<dbReference type="InterPro" id="IPR009057">
    <property type="entry name" value="Homeodomain-like_sf"/>
</dbReference>
<evidence type="ECO:0000256" key="1">
    <source>
        <dbReference type="SAM" id="MobiDB-lite"/>
    </source>
</evidence>
<dbReference type="Gene3D" id="1.10.10.10">
    <property type="entry name" value="Winged helix-like DNA-binding domain superfamily/Winged helix DNA-binding domain"/>
    <property type="match status" value="1"/>
</dbReference>
<feature type="compositionally biased region" description="Low complexity" evidence="1">
    <location>
        <begin position="253"/>
        <end position="265"/>
    </location>
</feature>
<reference evidence="4" key="1">
    <citation type="submission" date="2020-01" db="EMBL/GenBank/DDBJ databases">
        <authorList>
            <consortium name="DOE Joint Genome Institute"/>
            <person name="Haridas S."/>
            <person name="Albert R."/>
            <person name="Binder M."/>
            <person name="Bloem J."/>
            <person name="Labutti K."/>
            <person name="Salamov A."/>
            <person name="Andreopoulos B."/>
            <person name="Baker S.E."/>
            <person name="Barry K."/>
            <person name="Bills G."/>
            <person name="Bluhm B.H."/>
            <person name="Cannon C."/>
            <person name="Castanera R."/>
            <person name="Culley D.E."/>
            <person name="Daum C."/>
            <person name="Ezra D."/>
            <person name="Gonzalez J.B."/>
            <person name="Henrissat B."/>
            <person name="Kuo A."/>
            <person name="Liang C."/>
            <person name="Lipzen A."/>
            <person name="Lutzoni F."/>
            <person name="Magnuson J."/>
            <person name="Mondo S."/>
            <person name="Nolan M."/>
            <person name="Ohm R."/>
            <person name="Pangilinan J."/>
            <person name="Park H.-J."/>
            <person name="Ramirez L."/>
            <person name="Alfaro M."/>
            <person name="Sun H."/>
            <person name="Tritt A."/>
            <person name="Yoshinaga Y."/>
            <person name="Zwiers L.-H."/>
            <person name="Turgeon B.G."/>
            <person name="Goodwin S.B."/>
            <person name="Spatafora J.W."/>
            <person name="Crous P.W."/>
            <person name="Grigoriev I.V."/>
        </authorList>
    </citation>
    <scope>NUCLEOTIDE SEQUENCE</scope>
    <source>
        <strain evidence="4">CBS 342.82</strain>
    </source>
</reference>
<dbReference type="InterPro" id="IPR007526">
    <property type="entry name" value="SWIRM"/>
</dbReference>
<reference evidence="4" key="2">
    <citation type="submission" date="2020-04" db="EMBL/GenBank/DDBJ databases">
        <authorList>
            <consortium name="NCBI Genome Project"/>
        </authorList>
    </citation>
    <scope>NUCLEOTIDE SEQUENCE</scope>
    <source>
        <strain evidence="4">CBS 342.82</strain>
    </source>
</reference>
<feature type="region of interest" description="Disordered" evidence="1">
    <location>
        <begin position="56"/>
        <end position="103"/>
    </location>
</feature>
<dbReference type="GeneID" id="54360616"/>
<dbReference type="Proteomes" id="UP000504637">
    <property type="component" value="Unplaced"/>
</dbReference>
<sequence length="438" mass="48611">MAGHIGLPTPGTPPADDFNQRSPIFRPDHKSARLSTPVSPAFGTFNLNESCSSQDDHVLYPDYHKASPNEKPLFGDSSRRSPSPTLLRNQQLGPSNSVHFESKQSAFDPRAYLRSLPPVVGIDKIYDHGPVDYARYIVHQNADHRAKRRERAQLEKELPRPTISIAISRDSHTLQQLDMLNKAPRIKKGKPYSCPSMTGPIIGMPPGSPDGPPLDDACKVRESPAVVSHKRVREQVVEEAVQMPSLPKRRRGPAVTAASAPSVVANTQPPAIKRRRRTSSVAPMSPGASGSPGQSAKSKSHTRAQASKKVDDDLKDTEWAKLVDYCPDTASLNTPGARKLRVSWGTSDSLDLSNDPDAQYMHPQEIELAATLRFHCNQYLINKRRIFKAKVKTLQEGKAFNKTACQQCTAMDVNKASKLWAAFDEVGWFDEHWFRQYL</sequence>
<name>A0A6J3MLD1_9PEZI</name>
<dbReference type="SUPFAM" id="SSF46689">
    <property type="entry name" value="Homeodomain-like"/>
    <property type="match status" value="1"/>
</dbReference>
<organism evidence="4">
    <name type="scientific">Dissoconium aciculare CBS 342.82</name>
    <dbReference type="NCBI Taxonomy" id="1314786"/>
    <lineage>
        <taxon>Eukaryota</taxon>
        <taxon>Fungi</taxon>
        <taxon>Dikarya</taxon>
        <taxon>Ascomycota</taxon>
        <taxon>Pezizomycotina</taxon>
        <taxon>Dothideomycetes</taxon>
        <taxon>Dothideomycetidae</taxon>
        <taxon>Mycosphaerellales</taxon>
        <taxon>Dissoconiaceae</taxon>
        <taxon>Dissoconium</taxon>
    </lineage>
</organism>
<dbReference type="OrthoDB" id="5598695at2759"/>
<feature type="region of interest" description="Disordered" evidence="1">
    <location>
        <begin position="238"/>
        <end position="312"/>
    </location>
</feature>
<dbReference type="RefSeq" id="XP_033464833.1">
    <property type="nucleotide sequence ID" value="XM_033602816.1"/>
</dbReference>
<dbReference type="AlphaFoldDB" id="A0A6J3MLD1"/>
<evidence type="ECO:0000259" key="2">
    <source>
        <dbReference type="Pfam" id="PF04433"/>
    </source>
</evidence>
<feature type="domain" description="SWIRM" evidence="2">
    <location>
        <begin position="357"/>
        <end position="430"/>
    </location>
</feature>
<dbReference type="InterPro" id="IPR036388">
    <property type="entry name" value="WH-like_DNA-bd_sf"/>
</dbReference>
<evidence type="ECO:0000313" key="4">
    <source>
        <dbReference type="RefSeq" id="XP_033464833.1"/>
    </source>
</evidence>
<evidence type="ECO:0000313" key="3">
    <source>
        <dbReference type="Proteomes" id="UP000504637"/>
    </source>
</evidence>
<dbReference type="Pfam" id="PF04433">
    <property type="entry name" value="SWIRM"/>
    <property type="match status" value="1"/>
</dbReference>
<dbReference type="FunFam" id="1.10.10.10:FF:000087">
    <property type="entry name" value="Transcriptional adapter 2"/>
    <property type="match status" value="1"/>
</dbReference>
<feature type="compositionally biased region" description="Low complexity" evidence="1">
    <location>
        <begin position="279"/>
        <end position="297"/>
    </location>
</feature>
<reference evidence="4" key="3">
    <citation type="submission" date="2025-08" db="UniProtKB">
        <authorList>
            <consortium name="RefSeq"/>
        </authorList>
    </citation>
    <scope>IDENTIFICATION</scope>
    <source>
        <strain evidence="4">CBS 342.82</strain>
    </source>
</reference>
<feature type="compositionally biased region" description="Polar residues" evidence="1">
    <location>
        <begin position="86"/>
        <end position="103"/>
    </location>
</feature>
<keyword evidence="3" id="KW-1185">Reference proteome</keyword>
<proteinExistence type="predicted"/>
<feature type="compositionally biased region" description="Basic and acidic residues" evidence="1">
    <location>
        <begin position="56"/>
        <end position="68"/>
    </location>
</feature>
<accession>A0A6J3MLD1</accession>
<feature type="region of interest" description="Disordered" evidence="1">
    <location>
        <begin position="1"/>
        <end position="39"/>
    </location>
</feature>
<protein>
    <recommendedName>
        <fullName evidence="2">SWIRM domain-containing protein</fullName>
    </recommendedName>
</protein>
<gene>
    <name evidence="4" type="ORF">K489DRAFT_366903</name>
</gene>
<dbReference type="GO" id="GO:0010468">
    <property type="term" value="P:regulation of gene expression"/>
    <property type="evidence" value="ECO:0007669"/>
    <property type="project" value="UniProtKB-ARBA"/>
</dbReference>